<dbReference type="EMBL" id="MU266412">
    <property type="protein sequence ID" value="KAH7924960.1"/>
    <property type="molecule type" value="Genomic_DNA"/>
</dbReference>
<gene>
    <name evidence="1" type="ORF">BV22DRAFT_1065822</name>
</gene>
<name>A0ACB8BGK3_9AGAM</name>
<keyword evidence="2" id="KW-1185">Reference proteome</keyword>
<organism evidence="1 2">
    <name type="scientific">Leucogyrophana mollusca</name>
    <dbReference type="NCBI Taxonomy" id="85980"/>
    <lineage>
        <taxon>Eukaryota</taxon>
        <taxon>Fungi</taxon>
        <taxon>Dikarya</taxon>
        <taxon>Basidiomycota</taxon>
        <taxon>Agaricomycotina</taxon>
        <taxon>Agaricomycetes</taxon>
        <taxon>Agaricomycetidae</taxon>
        <taxon>Boletales</taxon>
        <taxon>Boletales incertae sedis</taxon>
        <taxon>Leucogyrophana</taxon>
    </lineage>
</organism>
<comment type="caution">
    <text evidence="1">The sequence shown here is derived from an EMBL/GenBank/DDBJ whole genome shotgun (WGS) entry which is preliminary data.</text>
</comment>
<sequence>MKKALQHVRPRISLSRGTLAHFTPQPFSDSIRRYTSSQPEAIKSQDVPSSDTFSEKLRILRKSTNPSSPKSKGKSKGKSSPSGANINGVISDSLARKQENQSSVINALVATPKAGKKGKKGKRKAVASEEVHEQVENPTEVFGGVSRGAGPRATNGFITEEWRDDWGQDTLKPPDTPPRTSRRGPPPHGLLHPLPYTRRIEGFLADEQEVALTDLVSPSAQKPIATLAHGLERVLFNPGVHWLQDPRSRVYNFTPWVESVPKVTDFAFERVTGFIKSSADEDLQTLAKQEGRTFAGSTSSLTGMLSHVYFLVSGDRDVDTSLLSRHFQHEPTNFTPGQRMPTSVVLNYKDGVYTIDSDKSDEADKNLLTWMGTMLEKFLTVPESEFTQYLRPSAPEAEDDGDTRREAYRYAKSKSFVMRSQLDCVDNRLPGTGVFDIKTRAAVPIRLDMLNYEENSGYLIRTLHGPMESFEKEYYDLIRSAFLKYSFQARIGNMDGVFVAYHNTARIFGFQYVSLEEMDARLFGGAGRGERVFAKCVRMLERVMDEVVLAFPEKSVRCTFETKEHSDMMRVWIEPAEWDEDVTRPIAQLDVEVESFLDNKPVRGPRAVAAAESPWLLHWKVSHSSLDPHDIRTNLAEAQERQFRAWAIPSDVEGIEEMEKKWNALDFGGKRRGAEVDPHDEGQGDENQESTAQDSAGLSNSQEELCRSTFDPAKFKAPSGNIRYLRRLAREGRDETERGEAERKVVWTEPGLESVDVQADSKSFSDADGGLDGEVETGSRCESEGVQSLSVDTLSSKSFEADVPVPVEGQAAIPADQQEGGDVANANISVSSGHQAATLLTPSLEESAVATATDTLNHPSRTSETPQVLDGGGKESASGESGLDVASASRQSQGQPSRDLI</sequence>
<dbReference type="Proteomes" id="UP000790709">
    <property type="component" value="Unassembled WGS sequence"/>
</dbReference>
<protein>
    <submittedName>
        <fullName evidence="1">Pet127-domain-containing protein</fullName>
    </submittedName>
</protein>
<reference evidence="1" key="1">
    <citation type="journal article" date="2021" name="New Phytol.">
        <title>Evolutionary innovations through gain and loss of genes in the ectomycorrhizal Boletales.</title>
        <authorList>
            <person name="Wu G."/>
            <person name="Miyauchi S."/>
            <person name="Morin E."/>
            <person name="Kuo A."/>
            <person name="Drula E."/>
            <person name="Varga T."/>
            <person name="Kohler A."/>
            <person name="Feng B."/>
            <person name="Cao Y."/>
            <person name="Lipzen A."/>
            <person name="Daum C."/>
            <person name="Hundley H."/>
            <person name="Pangilinan J."/>
            <person name="Johnson J."/>
            <person name="Barry K."/>
            <person name="LaButti K."/>
            <person name="Ng V."/>
            <person name="Ahrendt S."/>
            <person name="Min B."/>
            <person name="Choi I.G."/>
            <person name="Park H."/>
            <person name="Plett J.M."/>
            <person name="Magnuson J."/>
            <person name="Spatafora J.W."/>
            <person name="Nagy L.G."/>
            <person name="Henrissat B."/>
            <person name="Grigoriev I.V."/>
            <person name="Yang Z.L."/>
            <person name="Xu J."/>
            <person name="Martin F.M."/>
        </authorList>
    </citation>
    <scope>NUCLEOTIDE SEQUENCE</scope>
    <source>
        <strain evidence="1">KUC20120723A-06</strain>
    </source>
</reference>
<proteinExistence type="predicted"/>
<evidence type="ECO:0000313" key="2">
    <source>
        <dbReference type="Proteomes" id="UP000790709"/>
    </source>
</evidence>
<evidence type="ECO:0000313" key="1">
    <source>
        <dbReference type="EMBL" id="KAH7924960.1"/>
    </source>
</evidence>
<accession>A0ACB8BGK3</accession>